<feature type="compositionally biased region" description="Basic and acidic residues" evidence="1">
    <location>
        <begin position="48"/>
        <end position="64"/>
    </location>
</feature>
<proteinExistence type="predicted"/>
<evidence type="ECO:0000256" key="1">
    <source>
        <dbReference type="SAM" id="MobiDB-lite"/>
    </source>
</evidence>
<evidence type="ECO:0000313" key="2">
    <source>
        <dbReference type="EMBL" id="KKN07619.1"/>
    </source>
</evidence>
<feature type="compositionally biased region" description="Polar residues" evidence="1">
    <location>
        <begin position="83"/>
        <end position="93"/>
    </location>
</feature>
<comment type="caution">
    <text evidence="2">The sequence shown here is derived from an EMBL/GenBank/DDBJ whole genome shotgun (WGS) entry which is preliminary data.</text>
</comment>
<sequence>MDANIEEVYAVFGELVAVQGVSLKRLQRQAADLDERLALALDRLKKFEEPDDIAEHRPNGHSGREVPLAEGDGQAERGLPRETSVSGNPSDAR</sequence>
<name>A0A0F9MPN1_9ZZZZ</name>
<dbReference type="AlphaFoldDB" id="A0A0F9MPN1"/>
<gene>
    <name evidence="2" type="ORF">LCGC14_1065040</name>
</gene>
<protein>
    <submittedName>
        <fullName evidence="2">Uncharacterized protein</fullName>
    </submittedName>
</protein>
<reference evidence="2" key="1">
    <citation type="journal article" date="2015" name="Nature">
        <title>Complex archaea that bridge the gap between prokaryotes and eukaryotes.</title>
        <authorList>
            <person name="Spang A."/>
            <person name="Saw J.H."/>
            <person name="Jorgensen S.L."/>
            <person name="Zaremba-Niedzwiedzka K."/>
            <person name="Martijn J."/>
            <person name="Lind A.E."/>
            <person name="van Eijk R."/>
            <person name="Schleper C."/>
            <person name="Guy L."/>
            <person name="Ettema T.J."/>
        </authorList>
    </citation>
    <scope>NUCLEOTIDE SEQUENCE</scope>
</reference>
<dbReference type="EMBL" id="LAZR01004548">
    <property type="protein sequence ID" value="KKN07619.1"/>
    <property type="molecule type" value="Genomic_DNA"/>
</dbReference>
<organism evidence="2">
    <name type="scientific">marine sediment metagenome</name>
    <dbReference type="NCBI Taxonomy" id="412755"/>
    <lineage>
        <taxon>unclassified sequences</taxon>
        <taxon>metagenomes</taxon>
        <taxon>ecological metagenomes</taxon>
    </lineage>
</organism>
<feature type="region of interest" description="Disordered" evidence="1">
    <location>
        <begin position="48"/>
        <end position="93"/>
    </location>
</feature>
<accession>A0A0F9MPN1</accession>